<dbReference type="OrthoDB" id="39930at2157"/>
<evidence type="ECO:0000313" key="1">
    <source>
        <dbReference type="EMBL" id="AKB76120.1"/>
    </source>
</evidence>
<dbReference type="GeneID" id="24807722"/>
<dbReference type="AlphaFoldDB" id="A0A0E3WSB9"/>
<gene>
    <name evidence="1" type="ORF">MSLAZ_2859</name>
</gene>
<reference evidence="1 2" key="1">
    <citation type="submission" date="2014-07" db="EMBL/GenBank/DDBJ databases">
        <title>Methanogenic archaea and the global carbon cycle.</title>
        <authorList>
            <person name="Henriksen J.R."/>
            <person name="Luke J."/>
            <person name="Reinhart S."/>
            <person name="Benedict M.N."/>
            <person name="Youngblut N.D."/>
            <person name="Metcalf M.E."/>
            <person name="Whitaker R.J."/>
            <person name="Metcalf W.W."/>
        </authorList>
    </citation>
    <scope>NUCLEOTIDE SEQUENCE [LARGE SCALE GENOMIC DNA]</scope>
    <source>
        <strain evidence="1 2">Z-7289</strain>
    </source>
</reference>
<dbReference type="EMBL" id="CP009515">
    <property type="protein sequence ID" value="AKB76120.1"/>
    <property type="molecule type" value="Genomic_DNA"/>
</dbReference>
<dbReference type="KEGG" id="mls:MSLAZ_2859"/>
<dbReference type="Proteomes" id="UP000033072">
    <property type="component" value="Chromosome"/>
</dbReference>
<sequence>MATITIPVTDDLYRRMEHFSWVKWSEVARHSLRKRKIFEKYLKHSLTKKHRKSVKLPLATNL</sequence>
<dbReference type="RefSeq" id="WP_048128160.1">
    <property type="nucleotide sequence ID" value="NZ_CP009515.1"/>
</dbReference>
<dbReference type="PATRIC" id="fig|1434111.4.peg.3780"/>
<name>A0A0E3WSB9_9EURY</name>
<accession>A0A0E3WSB9</accession>
<protein>
    <submittedName>
        <fullName evidence="1">Uncharacterized protein</fullName>
    </submittedName>
</protein>
<dbReference type="HOGENOM" id="CLU_2893262_0_0_2"/>
<keyword evidence="2" id="KW-1185">Reference proteome</keyword>
<evidence type="ECO:0000313" key="2">
    <source>
        <dbReference type="Proteomes" id="UP000033072"/>
    </source>
</evidence>
<proteinExistence type="predicted"/>
<organism evidence="1 2">
    <name type="scientific">Methanosarcina lacustris Z-7289</name>
    <dbReference type="NCBI Taxonomy" id="1434111"/>
    <lineage>
        <taxon>Archaea</taxon>
        <taxon>Methanobacteriati</taxon>
        <taxon>Methanobacteriota</taxon>
        <taxon>Stenosarchaea group</taxon>
        <taxon>Methanomicrobia</taxon>
        <taxon>Methanosarcinales</taxon>
        <taxon>Methanosarcinaceae</taxon>
        <taxon>Methanosarcina</taxon>
    </lineage>
</organism>